<dbReference type="InterPro" id="IPR019554">
    <property type="entry name" value="Soluble_ligand-bd"/>
</dbReference>
<evidence type="ECO:0000259" key="4">
    <source>
        <dbReference type="Pfam" id="PF10531"/>
    </source>
</evidence>
<evidence type="ECO:0000256" key="2">
    <source>
        <dbReference type="SAM" id="SignalP"/>
    </source>
</evidence>
<evidence type="ECO:0000259" key="3">
    <source>
        <dbReference type="Pfam" id="PF02563"/>
    </source>
</evidence>
<dbReference type="KEGG" id="nall:PP769_18560"/>
<dbReference type="PANTHER" id="PTHR33619">
    <property type="entry name" value="POLYSACCHARIDE EXPORT PROTEIN GFCE-RELATED"/>
    <property type="match status" value="1"/>
</dbReference>
<evidence type="ECO:0000313" key="5">
    <source>
        <dbReference type="EMBL" id="WNM57952.1"/>
    </source>
</evidence>
<keyword evidence="6" id="KW-1185">Reference proteome</keyword>
<dbReference type="EMBL" id="CP116967">
    <property type="protein sequence ID" value="WNM57952.1"/>
    <property type="molecule type" value="Genomic_DNA"/>
</dbReference>
<gene>
    <name evidence="5" type="ORF">PP769_18560</name>
</gene>
<reference evidence="5 6" key="1">
    <citation type="submission" date="2023-01" db="EMBL/GenBank/DDBJ databases">
        <title>Cultivation and genomic characterization of new, ubiquitous marine nitrite-oxidizing bacteria from the Nitrospirales.</title>
        <authorList>
            <person name="Mueller A.J."/>
            <person name="Daebeler A."/>
            <person name="Herbold C.W."/>
            <person name="Kirkegaard R.H."/>
            <person name="Daims H."/>
        </authorList>
    </citation>
    <scope>NUCLEOTIDE SEQUENCE [LARGE SCALE GENOMIC DNA]</scope>
    <source>
        <strain evidence="5 6">VA</strain>
    </source>
</reference>
<dbReference type="PANTHER" id="PTHR33619:SF3">
    <property type="entry name" value="POLYSACCHARIDE EXPORT PROTEIN GFCE-RELATED"/>
    <property type="match status" value="1"/>
</dbReference>
<evidence type="ECO:0000256" key="1">
    <source>
        <dbReference type="ARBA" id="ARBA00022729"/>
    </source>
</evidence>
<name>A0AA96GBH5_9BACT</name>
<dbReference type="InterPro" id="IPR049712">
    <property type="entry name" value="Poly_export"/>
</dbReference>
<dbReference type="RefSeq" id="WP_312643077.1">
    <property type="nucleotide sequence ID" value="NZ_CP116967.1"/>
</dbReference>
<dbReference type="InterPro" id="IPR003715">
    <property type="entry name" value="Poly_export_N"/>
</dbReference>
<sequence>MRQSAYRRSIHVVCLVSGLLSLSFFGSAFGDSNVGAMSQEAQRAEKRALIVIDDYIIGPEDILEISVWRNPDLSREVRVRPDGKVSLPLIGDVKAVGRTTSELRDDITQKLKSYKENPTVAIVVKEVNSYYFYVQGAVGKIGKLPLLSRTTLIQAITLAGGMAPDAVRSRITIFRLGMDSEAPQKLVVSYDDIILRGADNVELKPGDTIVVPSETMVLIP</sequence>
<dbReference type="GO" id="GO:0015159">
    <property type="term" value="F:polysaccharide transmembrane transporter activity"/>
    <property type="evidence" value="ECO:0007669"/>
    <property type="project" value="InterPro"/>
</dbReference>
<dbReference type="Pfam" id="PF02563">
    <property type="entry name" value="Poly_export"/>
    <property type="match status" value="1"/>
</dbReference>
<dbReference type="AlphaFoldDB" id="A0AA96GBH5"/>
<protein>
    <submittedName>
        <fullName evidence="5">Polysaccharide biosynthesis/export family protein</fullName>
    </submittedName>
</protein>
<dbReference type="Pfam" id="PF10531">
    <property type="entry name" value="SLBB"/>
    <property type="match status" value="1"/>
</dbReference>
<evidence type="ECO:0000313" key="6">
    <source>
        <dbReference type="Proteomes" id="UP001302719"/>
    </source>
</evidence>
<feature type="domain" description="Soluble ligand binding" evidence="4">
    <location>
        <begin position="131"/>
        <end position="176"/>
    </location>
</feature>
<feature type="signal peptide" evidence="2">
    <location>
        <begin position="1"/>
        <end position="30"/>
    </location>
</feature>
<feature type="domain" description="Polysaccharide export protein N-terminal" evidence="3">
    <location>
        <begin position="53"/>
        <end position="124"/>
    </location>
</feature>
<keyword evidence="1 2" id="KW-0732">Signal</keyword>
<organism evidence="5 6">
    <name type="scientific">Candidatus Nitrospira allomarina</name>
    <dbReference type="NCBI Taxonomy" id="3020900"/>
    <lineage>
        <taxon>Bacteria</taxon>
        <taxon>Pseudomonadati</taxon>
        <taxon>Nitrospirota</taxon>
        <taxon>Nitrospiria</taxon>
        <taxon>Nitrospirales</taxon>
        <taxon>Nitrospiraceae</taxon>
        <taxon>Nitrospira</taxon>
    </lineage>
</organism>
<dbReference type="Proteomes" id="UP001302719">
    <property type="component" value="Chromosome"/>
</dbReference>
<dbReference type="Gene3D" id="3.10.560.10">
    <property type="entry name" value="Outer membrane lipoprotein wza domain like"/>
    <property type="match status" value="1"/>
</dbReference>
<dbReference type="Gene3D" id="3.30.1950.10">
    <property type="entry name" value="wza like domain"/>
    <property type="match status" value="1"/>
</dbReference>
<proteinExistence type="predicted"/>
<accession>A0AA96GBH5</accession>
<feature type="chain" id="PRO_5041637471" evidence="2">
    <location>
        <begin position="31"/>
        <end position="220"/>
    </location>
</feature>